<dbReference type="RefSeq" id="WP_379275061.1">
    <property type="nucleotide sequence ID" value="NZ_JBHUGT010000012.1"/>
</dbReference>
<evidence type="ECO:0000313" key="4">
    <source>
        <dbReference type="EMBL" id="MFD2661783.1"/>
    </source>
</evidence>
<dbReference type="SUPFAM" id="SSF52499">
    <property type="entry name" value="Isochorismatase-like hydrolases"/>
    <property type="match status" value="1"/>
</dbReference>
<sequence length="279" mass="30646">MAGAAGSAGSAYQLKKEGMDVHRLGNRKNFWTVSREAVDLRRRAAEPVPVTIEAEPQRLTFELNDTAIIVVDMQNDFCSKGGWVDYIGGDYAVLRKPIEPLNRLLPALRAHGVPVVWLNWGNRPDRLNVSPSVLHVYNGDGEGRGIGDPLPENGSRVLEKGSWGAAVVDELRREPGDIYVDKYRMSGFWDTHLDSVLRNMNIRTLLFAGVNLDQCVMATLQDAVNSGYDAILLEDCAATNSPSYCADAAIYNIKQCYGFVSRSERLLDSLSKPCGAGEA</sequence>
<dbReference type="Proteomes" id="UP001597493">
    <property type="component" value="Unassembled WGS sequence"/>
</dbReference>
<dbReference type="InterPro" id="IPR050272">
    <property type="entry name" value="Isochorismatase-like_hydrls"/>
</dbReference>
<dbReference type="GO" id="GO:0016787">
    <property type="term" value="F:hydrolase activity"/>
    <property type="evidence" value="ECO:0007669"/>
    <property type="project" value="UniProtKB-KW"/>
</dbReference>
<evidence type="ECO:0000259" key="3">
    <source>
        <dbReference type="Pfam" id="PF00857"/>
    </source>
</evidence>
<accession>A0ABW5QZ23</accession>
<dbReference type="PANTHER" id="PTHR43540">
    <property type="entry name" value="PEROXYUREIDOACRYLATE/UREIDOACRYLATE AMIDOHYDROLASE-RELATED"/>
    <property type="match status" value="1"/>
</dbReference>
<name>A0ABW5QZ23_9BACL</name>
<dbReference type="InterPro" id="IPR000868">
    <property type="entry name" value="Isochorismatase-like_dom"/>
</dbReference>
<evidence type="ECO:0000256" key="1">
    <source>
        <dbReference type="ARBA" id="ARBA00006336"/>
    </source>
</evidence>
<evidence type="ECO:0000256" key="2">
    <source>
        <dbReference type="ARBA" id="ARBA00022801"/>
    </source>
</evidence>
<dbReference type="Gene3D" id="3.40.50.850">
    <property type="entry name" value="Isochorismatase-like"/>
    <property type="match status" value="1"/>
</dbReference>
<comment type="similarity">
    <text evidence="1">Belongs to the isochorismatase family.</text>
</comment>
<protein>
    <submittedName>
        <fullName evidence="4">Cysteine hydrolase family protein</fullName>
    </submittedName>
</protein>
<comment type="caution">
    <text evidence="4">The sequence shown here is derived from an EMBL/GenBank/DDBJ whole genome shotgun (WGS) entry which is preliminary data.</text>
</comment>
<proteinExistence type="inferred from homology"/>
<dbReference type="InterPro" id="IPR036380">
    <property type="entry name" value="Isochorismatase-like_sf"/>
</dbReference>
<reference evidence="5" key="1">
    <citation type="journal article" date="2019" name="Int. J. Syst. Evol. Microbiol.">
        <title>The Global Catalogue of Microorganisms (GCM) 10K type strain sequencing project: providing services to taxonomists for standard genome sequencing and annotation.</title>
        <authorList>
            <consortium name="The Broad Institute Genomics Platform"/>
            <consortium name="The Broad Institute Genome Sequencing Center for Infectious Disease"/>
            <person name="Wu L."/>
            <person name="Ma J."/>
        </authorList>
    </citation>
    <scope>NUCLEOTIDE SEQUENCE [LARGE SCALE GENOMIC DNA]</scope>
    <source>
        <strain evidence="5">TISTR 1827</strain>
    </source>
</reference>
<organism evidence="4 5">
    <name type="scientific">Paenibacillus thailandensis</name>
    <dbReference type="NCBI Taxonomy" id="393250"/>
    <lineage>
        <taxon>Bacteria</taxon>
        <taxon>Bacillati</taxon>
        <taxon>Bacillota</taxon>
        <taxon>Bacilli</taxon>
        <taxon>Bacillales</taxon>
        <taxon>Paenibacillaceae</taxon>
        <taxon>Paenibacillus</taxon>
    </lineage>
</organism>
<dbReference type="PANTHER" id="PTHR43540:SF9">
    <property type="entry name" value="FAMILY HYDROLASE, PUTATIVE (AFU_ORTHOLOGUE AFUA_2G08700)-RELATED"/>
    <property type="match status" value="1"/>
</dbReference>
<evidence type="ECO:0000313" key="5">
    <source>
        <dbReference type="Proteomes" id="UP001597493"/>
    </source>
</evidence>
<dbReference type="Pfam" id="PF00857">
    <property type="entry name" value="Isochorismatase"/>
    <property type="match status" value="1"/>
</dbReference>
<feature type="domain" description="Isochorismatase-like" evidence="3">
    <location>
        <begin position="66"/>
        <end position="264"/>
    </location>
</feature>
<dbReference type="EMBL" id="JBHUMY010000016">
    <property type="protein sequence ID" value="MFD2661783.1"/>
    <property type="molecule type" value="Genomic_DNA"/>
</dbReference>
<keyword evidence="5" id="KW-1185">Reference proteome</keyword>
<dbReference type="CDD" id="cd00431">
    <property type="entry name" value="cysteine_hydrolases"/>
    <property type="match status" value="1"/>
</dbReference>
<keyword evidence="2 4" id="KW-0378">Hydrolase</keyword>
<gene>
    <name evidence="4" type="ORF">ACFSW5_16130</name>
</gene>